<protein>
    <recommendedName>
        <fullName evidence="10">ethanolamine-phosphate cytidylyltransferase</fullName>
        <ecNumber evidence="10">2.7.7.14</ecNumber>
    </recommendedName>
    <alternativeName>
        <fullName evidence="11">CTP:phosphoethanolamine cytidylyltransferase</fullName>
    </alternativeName>
</protein>
<sequence>MASEDSAIEKKKQIRVWVDGCFDMVHFGHANAIRQAKSLGDYLLVGVHSDEEIEHHKGPPVFTSAERYKMVRAIKWVDEVVEAAPYITTVETLEKHNCDFCAHGDDITTSADGHDTYHLVKAAGKYREFKRTEGVSTTDLVGRMLLATRSHHSANVTVGDSERATFDQMATAATSRSPYTATCQFVPTTQQLKEFSTGRAPEPGEKIAFVCGAFDLFHVGHIDFLEKCYSMATYVIIGIHSDQIVNWYRGYNYPIMTMFERVLSVLACRYVSNVVIDAPFKISEQLMKHLKVDYVIHGVRTPVKPCPDGSDPYSEAKRLGLYREVDSGNDMTAYSVIERIIKNRVKFEERNKSKEQKELDRMQST</sequence>
<reference evidence="14 15" key="1">
    <citation type="submission" date="2017-06" db="EMBL/GenBank/DDBJ databases">
        <title>A platform for efficient transgenesis in Macrostomum lignano, a flatworm model organism for stem cell research.</title>
        <authorList>
            <person name="Berezikov E."/>
        </authorList>
    </citation>
    <scope>NUCLEOTIDE SEQUENCE [LARGE SCALE GENOMIC DNA]</scope>
    <source>
        <strain evidence="14">DV1</strain>
        <tissue evidence="14">Whole organism</tissue>
    </source>
</reference>
<dbReference type="InterPro" id="IPR041723">
    <property type="entry name" value="CCT"/>
</dbReference>
<keyword evidence="12" id="KW-0175">Coiled coil</keyword>
<comment type="pathway">
    <text evidence="1">Lipid metabolism.</text>
</comment>
<comment type="caution">
    <text evidence="14">The sequence shown here is derived from an EMBL/GenBank/DDBJ whole genome shotgun (WGS) entry which is preliminary data.</text>
</comment>
<dbReference type="PANTHER" id="PTHR45780:SF2">
    <property type="entry name" value="ETHANOLAMINE-PHOSPHATE CYTIDYLYLTRANSFERASE"/>
    <property type="match status" value="1"/>
</dbReference>
<evidence type="ECO:0000256" key="2">
    <source>
        <dbReference type="ARBA" id="ARBA00010101"/>
    </source>
</evidence>
<dbReference type="GO" id="GO:0005737">
    <property type="term" value="C:cytoplasm"/>
    <property type="evidence" value="ECO:0007669"/>
    <property type="project" value="TreeGrafter"/>
</dbReference>
<dbReference type="CDD" id="cd02174">
    <property type="entry name" value="CCT"/>
    <property type="match status" value="1"/>
</dbReference>
<dbReference type="GO" id="GO:0004306">
    <property type="term" value="F:ethanolamine-phosphate cytidylyltransferase activity"/>
    <property type="evidence" value="ECO:0007669"/>
    <property type="project" value="UniProtKB-EC"/>
</dbReference>
<dbReference type="OrthoDB" id="40021at2759"/>
<evidence type="ECO:0000256" key="12">
    <source>
        <dbReference type="SAM" id="Coils"/>
    </source>
</evidence>
<dbReference type="GO" id="GO:0006646">
    <property type="term" value="P:phosphatidylethanolamine biosynthetic process"/>
    <property type="evidence" value="ECO:0007669"/>
    <property type="project" value="UniProtKB-UniPathway"/>
</dbReference>
<organism evidence="14 15">
    <name type="scientific">Macrostomum lignano</name>
    <dbReference type="NCBI Taxonomy" id="282301"/>
    <lineage>
        <taxon>Eukaryota</taxon>
        <taxon>Metazoa</taxon>
        <taxon>Spiralia</taxon>
        <taxon>Lophotrochozoa</taxon>
        <taxon>Platyhelminthes</taxon>
        <taxon>Rhabditophora</taxon>
        <taxon>Macrostomorpha</taxon>
        <taxon>Macrostomida</taxon>
        <taxon>Macrostomidae</taxon>
        <taxon>Macrostomum</taxon>
    </lineage>
</organism>
<dbReference type="Gene3D" id="3.40.50.620">
    <property type="entry name" value="HUPs"/>
    <property type="match status" value="2"/>
</dbReference>
<dbReference type="CDD" id="cd02173">
    <property type="entry name" value="ECT"/>
    <property type="match status" value="1"/>
</dbReference>
<gene>
    <name evidence="14" type="ORF">BOX15_Mlig034139g1</name>
</gene>
<keyword evidence="8" id="KW-1208">Phospholipid metabolism</keyword>
<evidence type="ECO:0000259" key="13">
    <source>
        <dbReference type="Pfam" id="PF01467"/>
    </source>
</evidence>
<dbReference type="SUPFAM" id="SSF52374">
    <property type="entry name" value="Nucleotidylyl transferase"/>
    <property type="match status" value="2"/>
</dbReference>
<keyword evidence="6" id="KW-0443">Lipid metabolism</keyword>
<keyword evidence="3" id="KW-0444">Lipid biosynthesis</keyword>
<feature type="coiled-coil region" evidence="12">
    <location>
        <begin position="337"/>
        <end position="365"/>
    </location>
</feature>
<feature type="domain" description="Cytidyltransferase-like" evidence="13">
    <location>
        <begin position="210"/>
        <end position="319"/>
    </location>
</feature>
<comment type="pathway">
    <text evidence="9">Phospholipid metabolism; phosphatidylethanolamine biosynthesis; phosphatidylethanolamine from ethanolamine: step 2/3.</text>
</comment>
<dbReference type="Pfam" id="PF01467">
    <property type="entry name" value="CTP_transf_like"/>
    <property type="match status" value="2"/>
</dbReference>
<dbReference type="InterPro" id="IPR014729">
    <property type="entry name" value="Rossmann-like_a/b/a_fold"/>
</dbReference>
<dbReference type="PANTHER" id="PTHR45780">
    <property type="entry name" value="ETHANOLAMINE-PHOSPHATE CYTIDYLYLTRANSFERASE"/>
    <property type="match status" value="1"/>
</dbReference>
<comment type="similarity">
    <text evidence="2">Belongs to the cytidylyltransferase family.</text>
</comment>
<dbReference type="Proteomes" id="UP000215902">
    <property type="component" value="Unassembled WGS sequence"/>
</dbReference>
<evidence type="ECO:0000256" key="9">
    <source>
        <dbReference type="ARBA" id="ARBA00024191"/>
    </source>
</evidence>
<name>A0A267GA91_9PLAT</name>
<dbReference type="UniPathway" id="UPA00558">
    <property type="reaction ID" value="UER00742"/>
</dbReference>
<evidence type="ECO:0000256" key="6">
    <source>
        <dbReference type="ARBA" id="ARBA00023098"/>
    </source>
</evidence>
<dbReference type="EMBL" id="NIVC01000441">
    <property type="protein sequence ID" value="PAA82913.1"/>
    <property type="molecule type" value="Genomic_DNA"/>
</dbReference>
<evidence type="ECO:0000256" key="7">
    <source>
        <dbReference type="ARBA" id="ARBA00023209"/>
    </source>
</evidence>
<evidence type="ECO:0000313" key="15">
    <source>
        <dbReference type="Proteomes" id="UP000215902"/>
    </source>
</evidence>
<evidence type="ECO:0000256" key="4">
    <source>
        <dbReference type="ARBA" id="ARBA00022679"/>
    </source>
</evidence>
<keyword evidence="7" id="KW-0594">Phospholipid biosynthesis</keyword>
<accession>A0A267GA91</accession>
<evidence type="ECO:0000256" key="3">
    <source>
        <dbReference type="ARBA" id="ARBA00022516"/>
    </source>
</evidence>
<evidence type="ECO:0000256" key="1">
    <source>
        <dbReference type="ARBA" id="ARBA00005189"/>
    </source>
</evidence>
<evidence type="ECO:0000256" key="10">
    <source>
        <dbReference type="ARBA" id="ARBA00024221"/>
    </source>
</evidence>
<dbReference type="InterPro" id="IPR044608">
    <property type="entry name" value="Ect1/PCYT2"/>
</dbReference>
<dbReference type="InterPro" id="IPR004821">
    <property type="entry name" value="Cyt_trans-like"/>
</dbReference>
<evidence type="ECO:0000313" key="14">
    <source>
        <dbReference type="EMBL" id="PAA82913.1"/>
    </source>
</evidence>
<dbReference type="FunFam" id="3.40.50.620:FF:000108">
    <property type="entry name" value="Ethanolamine-phosphate cytidylyltransferase isoform 2"/>
    <property type="match status" value="1"/>
</dbReference>
<keyword evidence="4" id="KW-0808">Transferase</keyword>
<proteinExistence type="inferred from homology"/>
<evidence type="ECO:0000256" key="5">
    <source>
        <dbReference type="ARBA" id="ARBA00022695"/>
    </source>
</evidence>
<evidence type="ECO:0000256" key="11">
    <source>
        <dbReference type="ARBA" id="ARBA00031473"/>
    </source>
</evidence>
<dbReference type="AlphaFoldDB" id="A0A267GA91"/>
<feature type="domain" description="Cytidyltransferase-like" evidence="13">
    <location>
        <begin position="18"/>
        <end position="141"/>
    </location>
</feature>
<keyword evidence="15" id="KW-1185">Reference proteome</keyword>
<keyword evidence="5" id="KW-0548">Nucleotidyltransferase</keyword>
<evidence type="ECO:0000256" key="8">
    <source>
        <dbReference type="ARBA" id="ARBA00023264"/>
    </source>
</evidence>
<dbReference type="EC" id="2.7.7.14" evidence="10"/>
<dbReference type="STRING" id="282301.A0A267GA91"/>
<dbReference type="NCBIfam" id="TIGR00125">
    <property type="entry name" value="cyt_tran_rel"/>
    <property type="match status" value="2"/>
</dbReference>